<dbReference type="RefSeq" id="WP_283722810.1">
    <property type="nucleotide sequence ID" value="NZ_JASJEX010000005.1"/>
</dbReference>
<name>A0ABT6ZMS2_9ACTN</name>
<comment type="caution">
    <text evidence="1">The sequence shown here is derived from an EMBL/GenBank/DDBJ whole genome shotgun (WGS) entry which is preliminary data.</text>
</comment>
<gene>
    <name evidence="1" type="ORF">QJ043_09730</name>
</gene>
<proteinExistence type="predicted"/>
<evidence type="ECO:0000313" key="1">
    <source>
        <dbReference type="EMBL" id="MDJ1130355.1"/>
    </source>
</evidence>
<organism evidence="1 2">
    <name type="scientific">Kribbibacterium absianum</name>
    <dbReference type="NCBI Taxonomy" id="3044210"/>
    <lineage>
        <taxon>Bacteria</taxon>
        <taxon>Bacillati</taxon>
        <taxon>Actinomycetota</taxon>
        <taxon>Coriobacteriia</taxon>
        <taxon>Coriobacteriales</taxon>
        <taxon>Kribbibacteriaceae</taxon>
        <taxon>Kribbibacterium</taxon>
    </lineage>
</organism>
<reference evidence="1" key="1">
    <citation type="submission" date="2023-05" db="EMBL/GenBank/DDBJ databases">
        <title>[olsenella] sp. nov., isolated from a pig farm feces dump.</title>
        <authorList>
            <person name="Chang Y.-H."/>
        </authorList>
    </citation>
    <scope>NUCLEOTIDE SEQUENCE</scope>
    <source>
        <strain evidence="1">YH-ols2217</strain>
    </source>
</reference>
<sequence>MSVWDDRLRGRADVGEVLGEGGFDRPTLAEWTRERLAWTEETRADVIRRSSMSPAHAYQIMQGTRVGSRDKLVRLAFGWQLGSDEASRMIEIGGANALDPTSRRDTIVAWCLAHGLDVHQANDLLWRNGERPLE</sequence>
<evidence type="ECO:0000313" key="2">
    <source>
        <dbReference type="Proteomes" id="UP001431693"/>
    </source>
</evidence>
<keyword evidence="2" id="KW-1185">Reference proteome</keyword>
<dbReference type="Proteomes" id="UP001431693">
    <property type="component" value="Unassembled WGS sequence"/>
</dbReference>
<accession>A0ABT6ZMS2</accession>
<protein>
    <recommendedName>
        <fullName evidence="3">XRE family transcriptional regulator</fullName>
    </recommendedName>
</protein>
<dbReference type="EMBL" id="JASJEX010000005">
    <property type="protein sequence ID" value="MDJ1130355.1"/>
    <property type="molecule type" value="Genomic_DNA"/>
</dbReference>
<evidence type="ECO:0008006" key="3">
    <source>
        <dbReference type="Google" id="ProtNLM"/>
    </source>
</evidence>